<dbReference type="VEuPathDB" id="TriTrypDB:ADEAN_000521900"/>
<feature type="transmembrane region" description="Helical" evidence="2">
    <location>
        <begin position="511"/>
        <end position="532"/>
    </location>
</feature>
<keyword evidence="3" id="KW-0732">Signal</keyword>
<proteinExistence type="predicted"/>
<sequence>MQKASYSRRLLGVGLLLLLQLSGCLSAASRESILSCTPTELEPEVPSECIIYVRDGQQEPSMSFSPEDFTVSVVSSSGRVTVQKSALRRGADITTLVFDITSSGGSILTVNVFYRPTVQNGNYPAGPIRKSGQTLTVLSRPATVIGHITCSLEEDKGLTLRQSTICEAQLSDADGQPSVVHADDIILDEVNQLGLFEFISGYRILRFRFTALSSPSLIVTHFTIRASIRLNEASQSITFPLKYPDLPPTAMFSSLHCDDQLRPIRCTVYAADSEGPVVFRPADFQVSVWRWIKDIDVILENDEQNGSPSPGDASDDEWYTNTEEFLVSVSANASAIVPITRRADVGLVTASKRINDAIQLQRLSVSVNSNGASTPIAASPFYFHSGVVPNAAAASLRGCNAPVLGSGNTTTCFIDLLSGISGDIRYFQLTSSLGAILHKPEYVEYDEACRCRTIRFNYTAPTVVKRNDDFIYVVVINDAGQQIINSPTRVNVFPVYDTADPGSDNLTTDTFMIIIGTLFYGTILGIGVYLVIKRAQKGRRVHKQRIARKMQEVRERRDSADVDASNEVAIGGSRQSSEILPRQTSTTKQGFISNAAVDQERYHSDDSD</sequence>
<keyword evidence="2" id="KW-0812">Transmembrane</keyword>
<evidence type="ECO:0000256" key="1">
    <source>
        <dbReference type="SAM" id="MobiDB-lite"/>
    </source>
</evidence>
<feature type="chain" id="PRO_5028902021" evidence="3">
    <location>
        <begin position="27"/>
        <end position="608"/>
    </location>
</feature>
<name>A0A7G2CE08_9TRYP</name>
<feature type="signal peptide" evidence="3">
    <location>
        <begin position="1"/>
        <end position="26"/>
    </location>
</feature>
<dbReference type="Proteomes" id="UP000515908">
    <property type="component" value="Chromosome 09"/>
</dbReference>
<evidence type="ECO:0000256" key="2">
    <source>
        <dbReference type="SAM" id="Phobius"/>
    </source>
</evidence>
<dbReference type="EMBL" id="LR877153">
    <property type="protein sequence ID" value="CAD2217739.1"/>
    <property type="molecule type" value="Genomic_DNA"/>
</dbReference>
<feature type="region of interest" description="Disordered" evidence="1">
    <location>
        <begin position="552"/>
        <end position="608"/>
    </location>
</feature>
<evidence type="ECO:0000256" key="3">
    <source>
        <dbReference type="SAM" id="SignalP"/>
    </source>
</evidence>
<keyword evidence="5" id="KW-1185">Reference proteome</keyword>
<gene>
    <name evidence="4" type="ORF">ADEAN_000521900</name>
</gene>
<accession>A0A7G2CE08</accession>
<feature type="compositionally biased region" description="Basic and acidic residues" evidence="1">
    <location>
        <begin position="598"/>
        <end position="608"/>
    </location>
</feature>
<protein>
    <submittedName>
        <fullName evidence="4">Uncharacterized protein</fullName>
    </submittedName>
</protein>
<dbReference type="AlphaFoldDB" id="A0A7G2CE08"/>
<keyword evidence="2" id="KW-0472">Membrane</keyword>
<reference evidence="4 5" key="1">
    <citation type="submission" date="2020-08" db="EMBL/GenBank/DDBJ databases">
        <authorList>
            <person name="Newling K."/>
            <person name="Davey J."/>
            <person name="Forrester S."/>
        </authorList>
    </citation>
    <scope>NUCLEOTIDE SEQUENCE [LARGE SCALE GENOMIC DNA]</scope>
    <source>
        <strain evidence="5">Crithidia deanei Carvalho (ATCC PRA-265)</strain>
    </source>
</reference>
<feature type="compositionally biased region" description="Polar residues" evidence="1">
    <location>
        <begin position="573"/>
        <end position="592"/>
    </location>
</feature>
<keyword evidence="2" id="KW-1133">Transmembrane helix</keyword>
<evidence type="ECO:0000313" key="4">
    <source>
        <dbReference type="EMBL" id="CAD2217739.1"/>
    </source>
</evidence>
<evidence type="ECO:0000313" key="5">
    <source>
        <dbReference type="Proteomes" id="UP000515908"/>
    </source>
</evidence>
<organism evidence="4 5">
    <name type="scientific">Angomonas deanei</name>
    <dbReference type="NCBI Taxonomy" id="59799"/>
    <lineage>
        <taxon>Eukaryota</taxon>
        <taxon>Discoba</taxon>
        <taxon>Euglenozoa</taxon>
        <taxon>Kinetoplastea</taxon>
        <taxon>Metakinetoplastina</taxon>
        <taxon>Trypanosomatida</taxon>
        <taxon>Trypanosomatidae</taxon>
        <taxon>Strigomonadinae</taxon>
        <taxon>Angomonas</taxon>
    </lineage>
</organism>